<feature type="transmembrane region" description="Helical" evidence="1">
    <location>
        <begin position="176"/>
        <end position="192"/>
    </location>
</feature>
<feature type="transmembrane region" description="Helical" evidence="1">
    <location>
        <begin position="38"/>
        <end position="57"/>
    </location>
</feature>
<keyword evidence="1" id="KW-0812">Transmembrane</keyword>
<evidence type="ECO:0000313" key="2">
    <source>
        <dbReference type="EMBL" id="KAK8750640.1"/>
    </source>
</evidence>
<comment type="caution">
    <text evidence="2">The sequence shown here is derived from an EMBL/GenBank/DDBJ whole genome shotgun (WGS) entry which is preliminary data.</text>
</comment>
<dbReference type="EMBL" id="JARKIK010000007">
    <property type="protein sequence ID" value="KAK8750640.1"/>
    <property type="molecule type" value="Genomic_DNA"/>
</dbReference>
<keyword evidence="1" id="KW-1133">Transmembrane helix</keyword>
<keyword evidence="1" id="KW-0472">Membrane</keyword>
<evidence type="ECO:0000256" key="1">
    <source>
        <dbReference type="SAM" id="Phobius"/>
    </source>
</evidence>
<proteinExistence type="predicted"/>
<organism evidence="2 3">
    <name type="scientific">Cherax quadricarinatus</name>
    <name type="common">Australian red claw crayfish</name>
    <dbReference type="NCBI Taxonomy" id="27406"/>
    <lineage>
        <taxon>Eukaryota</taxon>
        <taxon>Metazoa</taxon>
        <taxon>Ecdysozoa</taxon>
        <taxon>Arthropoda</taxon>
        <taxon>Crustacea</taxon>
        <taxon>Multicrustacea</taxon>
        <taxon>Malacostraca</taxon>
        <taxon>Eumalacostraca</taxon>
        <taxon>Eucarida</taxon>
        <taxon>Decapoda</taxon>
        <taxon>Pleocyemata</taxon>
        <taxon>Astacidea</taxon>
        <taxon>Parastacoidea</taxon>
        <taxon>Parastacidae</taxon>
        <taxon>Cherax</taxon>
    </lineage>
</organism>
<name>A0AAW0YG33_CHEQU</name>
<keyword evidence="3" id="KW-1185">Reference proteome</keyword>
<dbReference type="Proteomes" id="UP001445076">
    <property type="component" value="Unassembled WGS sequence"/>
</dbReference>
<dbReference type="AlphaFoldDB" id="A0AAW0YG33"/>
<feature type="transmembrane region" description="Helical" evidence="1">
    <location>
        <begin position="127"/>
        <end position="156"/>
    </location>
</feature>
<evidence type="ECO:0000313" key="3">
    <source>
        <dbReference type="Proteomes" id="UP001445076"/>
    </source>
</evidence>
<gene>
    <name evidence="2" type="ORF">OTU49_014935</name>
</gene>
<sequence>MMKRQFSTAVSDFVLALSALWGFRMLHEDPHSEHQFGKWWFMLVTMASVLGVVRFGALLPSYRATVVRYHTNFSWLCRAIGIPCLAAEICRTYKFVTASQLFLLSAVTTFINSSLKSRHKDQLTDMVSTASVVAILALSVTGGNTMHIAAGIFFIMSALVGSEGYLHLLNLPCVDVFHYLLVAVNYCVAWGFKTEV</sequence>
<reference evidence="2 3" key="1">
    <citation type="journal article" date="2024" name="BMC Genomics">
        <title>Genome assembly of redclaw crayfish (Cherax quadricarinatus) provides insights into its immune adaptation and hypoxia tolerance.</title>
        <authorList>
            <person name="Liu Z."/>
            <person name="Zheng J."/>
            <person name="Li H."/>
            <person name="Fang K."/>
            <person name="Wang S."/>
            <person name="He J."/>
            <person name="Zhou D."/>
            <person name="Weng S."/>
            <person name="Chi M."/>
            <person name="Gu Z."/>
            <person name="He J."/>
            <person name="Li F."/>
            <person name="Wang M."/>
        </authorList>
    </citation>
    <scope>NUCLEOTIDE SEQUENCE [LARGE SCALE GENOMIC DNA]</scope>
    <source>
        <strain evidence="2">ZL_2023a</strain>
    </source>
</reference>
<protein>
    <submittedName>
        <fullName evidence="2">Uncharacterized protein</fullName>
    </submittedName>
</protein>
<accession>A0AAW0YG33</accession>